<name>A0A1S7U802_9HYPH</name>
<evidence type="ECO:0000313" key="2">
    <source>
        <dbReference type="EMBL" id="CVI63020.1"/>
    </source>
</evidence>
<evidence type="ECO:0000256" key="1">
    <source>
        <dbReference type="SAM" id="MobiDB-lite"/>
    </source>
</evidence>
<proteinExistence type="predicted"/>
<dbReference type="AlphaFoldDB" id="A0A1S7U802"/>
<dbReference type="EMBL" id="FCNP01000049">
    <property type="protein sequence ID" value="CVI63020.1"/>
    <property type="molecule type" value="Genomic_DNA"/>
</dbReference>
<keyword evidence="3" id="KW-1185">Reference proteome</keyword>
<reference evidence="2" key="1">
    <citation type="submission" date="2016-01" db="EMBL/GenBank/DDBJ databases">
        <authorList>
            <person name="Regsiter A."/>
            <person name="william w."/>
        </authorList>
    </citation>
    <scope>NUCLEOTIDE SEQUENCE</scope>
    <source>
        <strain evidence="2">NCPPB 1641</strain>
    </source>
</reference>
<dbReference type="Proteomes" id="UP000192140">
    <property type="component" value="Unassembled WGS sequence"/>
</dbReference>
<accession>A0A1S7U802</accession>
<feature type="region of interest" description="Disordered" evidence="1">
    <location>
        <begin position="50"/>
        <end position="69"/>
    </location>
</feature>
<organism evidence="2 3">
    <name type="scientific">Agrobacterium deltaense NCPPB 1641</name>
    <dbReference type="NCBI Taxonomy" id="1183425"/>
    <lineage>
        <taxon>Bacteria</taxon>
        <taxon>Pseudomonadati</taxon>
        <taxon>Pseudomonadota</taxon>
        <taxon>Alphaproteobacteria</taxon>
        <taxon>Hyphomicrobiales</taxon>
        <taxon>Rhizobiaceae</taxon>
        <taxon>Rhizobium/Agrobacterium group</taxon>
        <taxon>Agrobacterium</taxon>
    </lineage>
</organism>
<protein>
    <submittedName>
        <fullName evidence="2">Uncharacterized protein</fullName>
    </submittedName>
</protein>
<evidence type="ECO:0000313" key="3">
    <source>
        <dbReference type="Proteomes" id="UP000192140"/>
    </source>
</evidence>
<comment type="caution">
    <text evidence="2">The sequence shown here is derived from an EMBL/GenBank/DDBJ whole genome shotgun (WGS) entry which is preliminary data.</text>
</comment>
<sequence length="69" mass="7509">MKPEKKRFIVEFKNRRRQSTQPNSIWGAIDLKAASNQVAANEMAGVINASTAEQPSDADAPLNLPDLSA</sequence>
<gene>
    <name evidence="2" type="ORF">AGR7A_pAt20061</name>
</gene>
<dbReference type="RefSeq" id="WP_080855045.1">
    <property type="nucleotide sequence ID" value="NZ_LT009777.1"/>
</dbReference>